<feature type="compositionally biased region" description="Low complexity" evidence="1">
    <location>
        <begin position="157"/>
        <end position="181"/>
    </location>
</feature>
<gene>
    <name evidence="3" type="ORF">PoMZ_10632</name>
</gene>
<organism evidence="3 4">
    <name type="scientific">Pyricularia oryzae</name>
    <name type="common">Rice blast fungus</name>
    <name type="synonym">Magnaporthe oryzae</name>
    <dbReference type="NCBI Taxonomy" id="318829"/>
    <lineage>
        <taxon>Eukaryota</taxon>
        <taxon>Fungi</taxon>
        <taxon>Dikarya</taxon>
        <taxon>Ascomycota</taxon>
        <taxon>Pezizomycotina</taxon>
        <taxon>Sordariomycetes</taxon>
        <taxon>Sordariomycetidae</taxon>
        <taxon>Magnaporthales</taxon>
        <taxon>Pyriculariaceae</taxon>
        <taxon>Pyricularia</taxon>
    </lineage>
</organism>
<accession>A0A4P7N4N5</accession>
<feature type="signal peptide" evidence="2">
    <location>
        <begin position="1"/>
        <end position="20"/>
    </location>
</feature>
<sequence>MHSLFIVALASLAGMTASTAVQPRQSSKAECQQWFEYVHGTLQFPKYREVAFLIYPDTACYLSGVNPNLFTLQHFTDVANEDLLNMKSWSSQSQANNNTYSHYKDCVVDAYYGFEAGMKELQGQYGGDLDQVIAEALTNQMAAQGCPVSTSTTNQNGPTATSVTSPTATGTGAAATGSGASQTGGGPEDDVTPTGTAATPKEPAPTGSAGLRAVSPMGLEAFALAAAVAVATYLL</sequence>
<evidence type="ECO:0000256" key="1">
    <source>
        <dbReference type="SAM" id="MobiDB-lite"/>
    </source>
</evidence>
<dbReference type="Proteomes" id="UP000294847">
    <property type="component" value="Chromosome 1"/>
</dbReference>
<feature type="compositionally biased region" description="Polar residues" evidence="1">
    <location>
        <begin position="146"/>
        <end position="156"/>
    </location>
</feature>
<feature type="chain" id="PRO_5043983194" evidence="2">
    <location>
        <begin position="21"/>
        <end position="235"/>
    </location>
</feature>
<evidence type="ECO:0000313" key="3">
    <source>
        <dbReference type="EMBL" id="QBZ54920.1"/>
    </source>
</evidence>
<protein>
    <submittedName>
        <fullName evidence="3">Uncharacterized protein</fullName>
    </submittedName>
</protein>
<proteinExistence type="predicted"/>
<reference evidence="3 4" key="1">
    <citation type="journal article" date="2019" name="Mol. Biol. Evol.">
        <title>Blast fungal genomes show frequent chromosomal changes, gene gains and losses, and effector gene turnover.</title>
        <authorList>
            <person name="Gomez Luciano L.B."/>
            <person name="Jason Tsai I."/>
            <person name="Chuma I."/>
            <person name="Tosa Y."/>
            <person name="Chen Y.H."/>
            <person name="Li J.Y."/>
            <person name="Li M.Y."/>
            <person name="Jade Lu M.Y."/>
            <person name="Nakayashiki H."/>
            <person name="Li W.H."/>
        </authorList>
    </citation>
    <scope>NUCLEOTIDE SEQUENCE [LARGE SCALE GENOMIC DNA]</scope>
    <source>
        <strain evidence="3">MZ5-1-6</strain>
    </source>
</reference>
<dbReference type="EMBL" id="CP034204">
    <property type="protein sequence ID" value="QBZ54920.1"/>
    <property type="molecule type" value="Genomic_DNA"/>
</dbReference>
<keyword evidence="2" id="KW-0732">Signal</keyword>
<dbReference type="AlphaFoldDB" id="A0A4P7N4N5"/>
<name>A0A4P7N4N5_PYROR</name>
<evidence type="ECO:0000256" key="2">
    <source>
        <dbReference type="SAM" id="SignalP"/>
    </source>
</evidence>
<feature type="region of interest" description="Disordered" evidence="1">
    <location>
        <begin position="146"/>
        <end position="209"/>
    </location>
</feature>
<evidence type="ECO:0000313" key="4">
    <source>
        <dbReference type="Proteomes" id="UP000294847"/>
    </source>
</evidence>